<protein>
    <submittedName>
        <fullName evidence="2">Autotransporter-associated beta strand repeat-containing protein</fullName>
    </submittedName>
</protein>
<dbReference type="SMART" id="SM00710">
    <property type="entry name" value="PbH1"/>
    <property type="match status" value="24"/>
</dbReference>
<dbReference type="SUPFAM" id="SSF51120">
    <property type="entry name" value="beta-Roll"/>
    <property type="match status" value="1"/>
</dbReference>
<evidence type="ECO:0000256" key="1">
    <source>
        <dbReference type="ARBA" id="ARBA00022729"/>
    </source>
</evidence>
<evidence type="ECO:0000313" key="2">
    <source>
        <dbReference type="EMBL" id="SHN77109.1"/>
    </source>
</evidence>
<reference evidence="3" key="1">
    <citation type="submission" date="2016-11" db="EMBL/GenBank/DDBJ databases">
        <authorList>
            <person name="Varghese N."/>
            <person name="Submissions S."/>
        </authorList>
    </citation>
    <scope>NUCLEOTIDE SEQUENCE [LARGE SCALE GENOMIC DNA]</scope>
    <source>
        <strain evidence="3">GAS401</strain>
    </source>
</reference>
<sequence>MNYFGKFDATVSDALGQHPGAHLYSEKVHAAHVPSDAVVVPDAELLFRGDFKRAGVDLVLSGDGHEYVVHDYFKGQKHAPLAATDGAFLTGDIVNALAGQVQIAQAGGAAGGSQVIGHVTKLVGTATATRNGVSIILNNGDNVEKGDVVQSGADSTLGITFIDGTVFGLSSNSRMVLNEMVYDPNGSNNSSLLSLVAGTITFVAGETAKHGDMKVDTPVATMGIRGTAVLVEIDFALNDAKFQVLVEPDGTTGSYILFDKTTLTPLAVVDKAGQQINISNGLLSQTTSPLSPEIQKLITDVFSLKFSDSTSTKALEHFTDSIIPTPFGIVKVVLVNSTLPQFTVTNALAPTSGPPANNGANISHIAEAPFFTTVSDGKITELPVTTGSSAVDKTTGTFNYFDVNASDHPTVSVSFASFSYTQKQPSGQVVDITAKLNALELADIKAVENAITVTQGTFNSVGNGTASYIYKIADGAFDFLAANETLTLTFNATVDNNYLPADQTGSQTFTITITGSNDVPKFTSPQQNITFAPAGHDTSGGNLFPDTATNGTLAFTDPDLTDTHTPSVEMTSALLNGQPLSEIVGADRYKAFADAVTVKITTADDSTGTGTGQVEWTLADLEVYLADLVPDGEKLILTYTVTVTDSQGATSQQNIVVTIEGNQPAVTAWIDINPIPDGGAALWSDAANWESDLAPTKADDVFIGNDQVNPKAATFPVTVDADAQAKSLSMNDFSDGIGSPTLHVNSGVTLAISGDLNLNTSTATDSHNKPLVLATAQAIIDNYGTITVGGIAELLKSSVLDNYGSLVLSGGGDFKDQTSVTNAGTIEIADSSTFNVAVDIQNSYKGTNGTLQIDQGATLKILDGVDSSGHTVGTTISDGKVTIAGGGTLDVESGKGVTLNNVEVDGTNAASPDPASLIEVGKAGAATLVLENGTKIENGALKVFGGSTLDIESSAGATLDDVSVIGVPGVPESMIKIGAGSTLVLDDGTIVSDGKVTIAGDGTLDVAAGTSGAGATLDNVTVSGGNVTVDPGVTLTLDTVTLDGVTLSGGTDDATAVTVSADSTIKNATVTGDITTDPAVTLTLDTVTLDGVTLSGGTDDATAVTVSADSTIKNATVTGDITTDPAVTLTLNTVTLDGVTLSGGTDDATAVTVSADSTIKNATVTGDITTDPAVTLTLDTVTLDGVTLSGGTDAATAVTVSADSTIKNATVTGDITTDPAVTLTLDTVTLDGVTLSGGTDDATAVTVSADSTIKNATVTGDITTDPAVTLTLNTVTLDGVTLSGGTDDATAVTVSADSTIKNATVTGDITTDPAVTLTLDTVTLDGVTLSGGTDAATAVTVSADSTIKNATVTGDITTDPAVTLTLNTVTLDGVTLSGGTDDATAVTVSADSTIKNATVTGGITTDPAVTLTLDTVTLDGVTLSGGTDDATAVTVSADSTIKNATVTGDITTDPAVTLTLNTVTLDGVTLSGGTDDATAVTVSADSTIKNATVTGDITTDPAVTLTLDTVTLDGVTLSGGTDDATAVTVSADSTIKNATVTGDITTDPAVTLTLDTVTLDGVTLSGGTDDATAVTVSADSTIKNATVTGDITTDPAVTLTLDTVTLDGVTLSGGTDDATAVTVSADSTIKNATVTGDITTDPAVTLTLDTVTLDGVTLSGGTDDATAVTVSADSTIKNATVTGGITTDPAVTLTLNTVTLDGVTLSGGTDDATAVTVSADSTIKNATVTGGITTDPAVTLTLDTVTLDGVTLSGGTDDATAVTVSADSTIKNATVTGDITTDPAAALTLDTVTLDGVTLSGGTDDATAVTVSADSTIKNATVTGGITTDPAVTLTLNTVTLDGVTLSGGTDDATAVTVSADSTIKNATVTGGITTDPAVTLTLDTVTLDGVTLSGGTDDATAVTVSADSTIKNATVTGGITTDPAVTLTLDTVTLDGVTLSGGTIDDVGSIAGFGTIGSAITGSGALTASGGTLTLTGDNTYSGVTTITGTLVLSGSGSIADSSGVIDDGTFDISGLTSGTSIVTLSGNSTGKVILGNNTLTLTAGVGIFSGVISGSGGLTVDGTGTETLTGINTFGGATTIGSGETLALTGTGSIAASSGLADNGTFDITGLTASGASITTLSGNSTGKVHLGGKTLTLTNANDTFSGVIDGTGGGLILTTGTETLTGTNTYTGATTINGGTLALSGTGSIATSSGVADNGTFNISGLTSSTSIVTLSGNSTGKVILGNNTLTLTAGVGIFSGVISGSGGLTVDGTGTETLTGINTFGGATTIGSGETLALTGTGSIAASSGLVDNGTFDITGLTASGASITTLSGNSTGKVHLGGKTLTLTNANDTFSGVIDGTGGGLILTTGTGTETLTGTNTYTGVTTINGGTLALSGTGSIATSSGVADNGTFNISGLTSGTSIVTLSGNSTGKVILGNNTLTLTAGVGIFSGVISGSGGLTVDGTGTETLTGINTFGGTTTIGSGETLALTGTGSIAASSGLADNGTFDITGLTASGASITTLSGNSTGKVHLGGKTLTLTNANDTFSGVIDGTGGGLILTTGTETLTGTNTYTGVTTINGGTLALSGTGSIATSSGVADNGTFNISGLTSGTSIVTLSGNSTGKVILGNNTLTLTAGVGIFSGVISGSGGLTVDGTGTETLTGINTFGGTTTIGSGETLALTGTGSIAASSGLADNGTFDITGLTASGASITTLSGNSTGKVHLGGKTLTLTNANDTFSGVIDGTGGGLILTTGTETLTGTNTYTGVTTINGGTLALKGSGSIAHSSDVIDDGTFDISATTSGASIVTLSGNGALTLGAETLTLTNASTTFSGTISSTDGGITVASGTLTLGTMTLDDLTLAGSFSNSGTLTIVDTVTFNGVTMSGGTLDVSGILDTTGTTTISGASIINPGHIVQVSGTLTIDPTPFTNTGTFEVQSSAVFSGEVHTDTHGNVTSIDQEVVTNTNGTIQIDHGGTLTLFDATINGGTIIDNGTLLLTGTTSKLENVTFTGTATLDVASGATLELGGSGYSGVTVNFGTPGPHGNVVSTSGLLILDDSHHFGGTISGLTEASSESQENHVDLTDLHYDPSQSAHQRVAAVDSNGEVTVTVTDAHGHTLDQVSLAVSGNSSGSFETSSDGHGGVLLDDPSTTGNVTIDSDQTLSISAASSNTVTFTNNSGTTGELLLADSKDFTGSITGFTGDGTVANSDLIDVTDINFANVATDKTTYTENAAGTGGTLTLHDANGQALDSINFTGNYQLANFTIENDGSGGTLIVDPPVDTSSPTPTNTVVASGPNQVLSGSAPGDNFVFNFAGVGHSTITNFDPAADAIKFSSSIFANAQSILNATHDDGHGNAIIAIDAHDSITLNGVLKAQLHASDFHVV</sequence>
<keyword evidence="3" id="KW-1185">Reference proteome</keyword>
<dbReference type="InterPro" id="IPR011050">
    <property type="entry name" value="Pectin_lyase_fold/virulence"/>
</dbReference>
<accession>A0A1M7U288</accession>
<dbReference type="SUPFAM" id="SSF51126">
    <property type="entry name" value="Pectin lyase-like"/>
    <property type="match status" value="5"/>
</dbReference>
<proteinExistence type="predicted"/>
<evidence type="ECO:0000313" key="3">
    <source>
        <dbReference type="Proteomes" id="UP000184096"/>
    </source>
</evidence>
<name>A0A1M7U288_9BRAD</name>
<gene>
    <name evidence="2" type="ORF">SAMN05444170_3374</name>
</gene>
<dbReference type="NCBIfam" id="TIGR02601">
    <property type="entry name" value="autotrns_rpt"/>
    <property type="match status" value="2"/>
</dbReference>
<dbReference type="InterPro" id="IPR011049">
    <property type="entry name" value="Serralysin-like_metalloprot_C"/>
</dbReference>
<dbReference type="InterPro" id="IPR013425">
    <property type="entry name" value="Autotrns_rpt"/>
</dbReference>
<dbReference type="Proteomes" id="UP000184096">
    <property type="component" value="Chromosome I"/>
</dbReference>
<organism evidence="2 3">
    <name type="scientific">Bradyrhizobium erythrophlei</name>
    <dbReference type="NCBI Taxonomy" id="1437360"/>
    <lineage>
        <taxon>Bacteria</taxon>
        <taxon>Pseudomonadati</taxon>
        <taxon>Pseudomonadota</taxon>
        <taxon>Alphaproteobacteria</taxon>
        <taxon>Hyphomicrobiales</taxon>
        <taxon>Nitrobacteraceae</taxon>
        <taxon>Bradyrhizobium</taxon>
    </lineage>
</organism>
<dbReference type="InterPro" id="IPR006626">
    <property type="entry name" value="PbH1"/>
</dbReference>
<dbReference type="RefSeq" id="WP_072819276.1">
    <property type="nucleotide sequence ID" value="NZ_LT670849.1"/>
</dbReference>
<keyword evidence="1" id="KW-0732">Signal</keyword>
<dbReference type="OrthoDB" id="5593939at2"/>
<dbReference type="Pfam" id="PF12951">
    <property type="entry name" value="PATR"/>
    <property type="match status" value="9"/>
</dbReference>
<dbReference type="EMBL" id="LT670849">
    <property type="protein sequence ID" value="SHN77109.1"/>
    <property type="molecule type" value="Genomic_DNA"/>
</dbReference>